<protein>
    <submittedName>
        <fullName evidence="3">Uncharacterized protein</fullName>
    </submittedName>
</protein>
<feature type="chain" id="PRO_5035780980" evidence="2">
    <location>
        <begin position="24"/>
        <end position="139"/>
    </location>
</feature>
<proteinExistence type="predicted"/>
<evidence type="ECO:0000256" key="1">
    <source>
        <dbReference type="SAM" id="MobiDB-lite"/>
    </source>
</evidence>
<evidence type="ECO:0000256" key="2">
    <source>
        <dbReference type="SAM" id="SignalP"/>
    </source>
</evidence>
<dbReference type="EMBL" id="CADEBD010000620">
    <property type="protein sequence ID" value="CAB3258220.1"/>
    <property type="molecule type" value="Genomic_DNA"/>
</dbReference>
<keyword evidence="2" id="KW-0732">Signal</keyword>
<organism evidence="3 4">
    <name type="scientific">Arctia plantaginis</name>
    <name type="common">Wood tiger moth</name>
    <name type="synonym">Phalaena plantaginis</name>
    <dbReference type="NCBI Taxonomy" id="874455"/>
    <lineage>
        <taxon>Eukaryota</taxon>
        <taxon>Metazoa</taxon>
        <taxon>Ecdysozoa</taxon>
        <taxon>Arthropoda</taxon>
        <taxon>Hexapoda</taxon>
        <taxon>Insecta</taxon>
        <taxon>Pterygota</taxon>
        <taxon>Neoptera</taxon>
        <taxon>Endopterygota</taxon>
        <taxon>Lepidoptera</taxon>
        <taxon>Glossata</taxon>
        <taxon>Ditrysia</taxon>
        <taxon>Noctuoidea</taxon>
        <taxon>Erebidae</taxon>
        <taxon>Arctiinae</taxon>
        <taxon>Arctia</taxon>
    </lineage>
</organism>
<dbReference type="OrthoDB" id="10447862at2759"/>
<gene>
    <name evidence="3" type="ORF">APLA_LOCUS16161</name>
</gene>
<dbReference type="AlphaFoldDB" id="A0A8S1BIR6"/>
<evidence type="ECO:0000313" key="3">
    <source>
        <dbReference type="EMBL" id="CAB3258220.1"/>
    </source>
</evidence>
<feature type="compositionally biased region" description="Basic and acidic residues" evidence="1">
    <location>
        <begin position="83"/>
        <end position="112"/>
    </location>
</feature>
<comment type="caution">
    <text evidence="3">The sequence shown here is derived from an EMBL/GenBank/DDBJ whole genome shotgun (WGS) entry which is preliminary data.</text>
</comment>
<reference evidence="3 4" key="1">
    <citation type="submission" date="2020-04" db="EMBL/GenBank/DDBJ databases">
        <authorList>
            <person name="Wallbank WR R."/>
            <person name="Pardo Diaz C."/>
            <person name="Kozak K."/>
            <person name="Martin S."/>
            <person name="Jiggins C."/>
            <person name="Moest M."/>
            <person name="Warren A I."/>
            <person name="Byers J.R.P. K."/>
            <person name="Montejo-Kovacevich G."/>
            <person name="Yen C E."/>
        </authorList>
    </citation>
    <scope>NUCLEOTIDE SEQUENCE [LARGE SCALE GENOMIC DNA]</scope>
</reference>
<sequence>MKCKFISLIFITFFIITSNTSNAKRRAPKEQLDAKKINEVLDHIKPIILGLNGKINITRILTLLKENETKEKHKLTSYNTGDKSTREVKISGKRPEDNKGADISDDSYEKPMMRNGETAAEADLQYDFDEQDLRIALKK</sequence>
<feature type="region of interest" description="Disordered" evidence="1">
    <location>
        <begin position="72"/>
        <end position="123"/>
    </location>
</feature>
<name>A0A8S1BIR6_ARCPL</name>
<feature type="signal peptide" evidence="2">
    <location>
        <begin position="1"/>
        <end position="23"/>
    </location>
</feature>
<evidence type="ECO:0000313" key="4">
    <source>
        <dbReference type="Proteomes" id="UP000494256"/>
    </source>
</evidence>
<dbReference type="Proteomes" id="UP000494256">
    <property type="component" value="Unassembled WGS sequence"/>
</dbReference>
<accession>A0A8S1BIR6</accession>